<accession>A0AAV6TL53</accession>
<reference evidence="1 2" key="1">
    <citation type="journal article" date="2022" name="Nat. Ecol. Evol.">
        <title>A masculinizing supergene underlies an exaggerated male reproductive morph in a spider.</title>
        <authorList>
            <person name="Hendrickx F."/>
            <person name="De Corte Z."/>
            <person name="Sonet G."/>
            <person name="Van Belleghem S.M."/>
            <person name="Kostlbacher S."/>
            <person name="Vangestel C."/>
        </authorList>
    </citation>
    <scope>NUCLEOTIDE SEQUENCE [LARGE SCALE GENOMIC DNA]</scope>
    <source>
        <strain evidence="1">W744_W776</strain>
    </source>
</reference>
<gene>
    <name evidence="1" type="ORF">JTE90_011749</name>
</gene>
<dbReference type="Proteomes" id="UP000827092">
    <property type="component" value="Unassembled WGS sequence"/>
</dbReference>
<name>A0AAV6TL53_9ARAC</name>
<evidence type="ECO:0000313" key="1">
    <source>
        <dbReference type="EMBL" id="KAG8172416.1"/>
    </source>
</evidence>
<comment type="caution">
    <text evidence="1">The sequence shown here is derived from an EMBL/GenBank/DDBJ whole genome shotgun (WGS) entry which is preliminary data.</text>
</comment>
<dbReference type="AlphaFoldDB" id="A0AAV6TL53"/>
<dbReference type="EMBL" id="JAFNEN010002730">
    <property type="protein sequence ID" value="KAG8172416.1"/>
    <property type="molecule type" value="Genomic_DNA"/>
</dbReference>
<organism evidence="1 2">
    <name type="scientific">Oedothorax gibbosus</name>
    <dbReference type="NCBI Taxonomy" id="931172"/>
    <lineage>
        <taxon>Eukaryota</taxon>
        <taxon>Metazoa</taxon>
        <taxon>Ecdysozoa</taxon>
        <taxon>Arthropoda</taxon>
        <taxon>Chelicerata</taxon>
        <taxon>Arachnida</taxon>
        <taxon>Araneae</taxon>
        <taxon>Araneomorphae</taxon>
        <taxon>Entelegynae</taxon>
        <taxon>Araneoidea</taxon>
        <taxon>Linyphiidae</taxon>
        <taxon>Erigoninae</taxon>
        <taxon>Oedothorax</taxon>
    </lineage>
</organism>
<evidence type="ECO:0000313" key="2">
    <source>
        <dbReference type="Proteomes" id="UP000827092"/>
    </source>
</evidence>
<keyword evidence="2" id="KW-1185">Reference proteome</keyword>
<protein>
    <submittedName>
        <fullName evidence="1">Uncharacterized protein</fullName>
    </submittedName>
</protein>
<proteinExistence type="predicted"/>
<sequence>MFAIHHSNGKQSKLDHVPWCFFHGTIVERQESDTILLDCMTYQNIGAVTVYPDRDAFLSRREGQDR</sequence>